<evidence type="ECO:0000313" key="4">
    <source>
        <dbReference type="EMBL" id="AKS45991.1"/>
    </source>
</evidence>
<keyword evidence="2" id="KW-0238">DNA-binding</keyword>
<keyword evidence="1" id="KW-0805">Transcription regulation</keyword>
<proteinExistence type="predicted"/>
<evidence type="ECO:0000313" key="5">
    <source>
        <dbReference type="Proteomes" id="UP000067444"/>
    </source>
</evidence>
<name>A0A0K0Y530_9RHOB</name>
<dbReference type="SMART" id="SM00342">
    <property type="entry name" value="HTH_ARAC"/>
    <property type="match status" value="1"/>
</dbReference>
<evidence type="ECO:0000256" key="2">
    <source>
        <dbReference type="ARBA" id="ARBA00023125"/>
    </source>
</evidence>
<keyword evidence="5" id="KW-1185">Reference proteome</keyword>
<protein>
    <submittedName>
        <fullName evidence="4">HTH-type transcriptional regulator CdhR</fullName>
    </submittedName>
</protein>
<dbReference type="InterPro" id="IPR029062">
    <property type="entry name" value="Class_I_gatase-like"/>
</dbReference>
<sequence>MGALAISDLHIAFLWIRSNGKDACFSCKRCLIVLIEVQKGGEAGYQIYRCEPAMQRQNTIDIDVSRNTPRRFVFVLLNEFTLLSFAAAVDCLRLANRMAGQELYSWRLVGEGGESVSCSTGTTFQLDGDLDELHRDDTVILCGGGDIQIATTKKVLNWLRREARRGLIIGGLCTAAYTMAKAGLLDGKRATIHWENNDSFSEEFLEVELTKSVFVKDGNRWTTAGGTSSIDLFLQILADQCGEELANAVADQQIYSAIRTDQDTQRLSIPTRIGVRHPKLSRVIQAMEQNIEEPISPSILAKDVAMSTRQLERLFRRYLNRSPKRYYMELRLQKARNLLMQTDMSVINVALACGFASPSHFSKCYRAHYDTTPYRERGSHAARLSV</sequence>
<dbReference type="KEGG" id="otm:OSB_14390"/>
<dbReference type="SUPFAM" id="SSF52317">
    <property type="entry name" value="Class I glutamine amidotransferase-like"/>
    <property type="match status" value="1"/>
</dbReference>
<dbReference type="InterPro" id="IPR002818">
    <property type="entry name" value="DJ-1/PfpI"/>
</dbReference>
<keyword evidence="3" id="KW-0804">Transcription</keyword>
<dbReference type="GO" id="GO:0003700">
    <property type="term" value="F:DNA-binding transcription factor activity"/>
    <property type="evidence" value="ECO:0007669"/>
    <property type="project" value="InterPro"/>
</dbReference>
<gene>
    <name evidence="4" type="primary">cdhR</name>
    <name evidence="4" type="ORF">OSB_14390</name>
</gene>
<dbReference type="PANTHER" id="PTHR43130:SF3">
    <property type="entry name" value="HTH-TYPE TRANSCRIPTIONAL REGULATOR RV1931C"/>
    <property type="match status" value="1"/>
</dbReference>
<dbReference type="GO" id="GO:0043565">
    <property type="term" value="F:sequence-specific DNA binding"/>
    <property type="evidence" value="ECO:0007669"/>
    <property type="project" value="InterPro"/>
</dbReference>
<dbReference type="PROSITE" id="PS01124">
    <property type="entry name" value="HTH_ARAC_FAMILY_2"/>
    <property type="match status" value="1"/>
</dbReference>
<dbReference type="Gene3D" id="1.10.10.60">
    <property type="entry name" value="Homeodomain-like"/>
    <property type="match status" value="1"/>
</dbReference>
<accession>A0A0K0Y530</accession>
<dbReference type="STRING" id="1458307.OSB_14390"/>
<dbReference type="InterPro" id="IPR018060">
    <property type="entry name" value="HTH_AraC"/>
</dbReference>
<dbReference type="Gene3D" id="3.40.50.880">
    <property type="match status" value="1"/>
</dbReference>
<dbReference type="InterPro" id="IPR009057">
    <property type="entry name" value="Homeodomain-like_sf"/>
</dbReference>
<dbReference type="PANTHER" id="PTHR43130">
    <property type="entry name" value="ARAC-FAMILY TRANSCRIPTIONAL REGULATOR"/>
    <property type="match status" value="1"/>
</dbReference>
<evidence type="ECO:0000256" key="3">
    <source>
        <dbReference type="ARBA" id="ARBA00023163"/>
    </source>
</evidence>
<dbReference type="PROSITE" id="PS00041">
    <property type="entry name" value="HTH_ARAC_FAMILY_1"/>
    <property type="match status" value="1"/>
</dbReference>
<dbReference type="Pfam" id="PF12833">
    <property type="entry name" value="HTH_18"/>
    <property type="match status" value="1"/>
</dbReference>
<evidence type="ECO:0000256" key="1">
    <source>
        <dbReference type="ARBA" id="ARBA00023015"/>
    </source>
</evidence>
<dbReference type="CDD" id="cd03136">
    <property type="entry name" value="GATase1_AraC_ArgR_like"/>
    <property type="match status" value="1"/>
</dbReference>
<dbReference type="PATRIC" id="fig|1458307.3.peg.1457"/>
<dbReference type="InterPro" id="IPR052158">
    <property type="entry name" value="INH-QAR"/>
</dbReference>
<organism evidence="4 5">
    <name type="scientific">Octadecabacter temperatus</name>
    <dbReference type="NCBI Taxonomy" id="1458307"/>
    <lineage>
        <taxon>Bacteria</taxon>
        <taxon>Pseudomonadati</taxon>
        <taxon>Pseudomonadota</taxon>
        <taxon>Alphaproteobacteria</taxon>
        <taxon>Rhodobacterales</taxon>
        <taxon>Roseobacteraceae</taxon>
        <taxon>Octadecabacter</taxon>
    </lineage>
</organism>
<dbReference type="InterPro" id="IPR018062">
    <property type="entry name" value="HTH_AraC-typ_CS"/>
</dbReference>
<dbReference type="Pfam" id="PF01965">
    <property type="entry name" value="DJ-1_PfpI"/>
    <property type="match status" value="1"/>
</dbReference>
<reference evidence="4 5" key="1">
    <citation type="journal article" date="2015" name="Genome Announc.">
        <title>Closed Genome Sequence of Octadecabacter temperatus SB1, the First Mesophilic Species of the Genus Octadecabacter.</title>
        <authorList>
            <person name="Voget S."/>
            <person name="Billerbeck S."/>
            <person name="Simon M."/>
            <person name="Daniel R."/>
        </authorList>
    </citation>
    <scope>NUCLEOTIDE SEQUENCE [LARGE SCALE GENOMIC DNA]</scope>
    <source>
        <strain evidence="4 5">SB1</strain>
    </source>
</reference>
<dbReference type="AlphaFoldDB" id="A0A0K0Y530"/>
<dbReference type="Proteomes" id="UP000067444">
    <property type="component" value="Chromosome"/>
</dbReference>
<dbReference type="EMBL" id="CP012160">
    <property type="protein sequence ID" value="AKS45991.1"/>
    <property type="molecule type" value="Genomic_DNA"/>
</dbReference>
<dbReference type="SUPFAM" id="SSF46689">
    <property type="entry name" value="Homeodomain-like"/>
    <property type="match status" value="2"/>
</dbReference>